<evidence type="ECO:0000313" key="1">
    <source>
        <dbReference type="EMBL" id="KAI5949246.1"/>
    </source>
</evidence>
<sequence>MLKNSTESYIDGYMRLAWIILSTSPQLNPPPRYTHLMKLHNHFQAKYTPFLKNLIVNSQLSPTNMVISLYFLYKHYHKNSIICTKLEKPQQNGGGATSNDVALDPTHIYMIITSLILSNKSFDDQSYTLKTWFIIINNTCKNFPFAGIGVDLKLINAMEAYFLSSVNFQLSFVGMSSDALFWSLFEHQAGVVGVEDVTLSMFKSLSGYDVPQVDFVSTTPVAMQPQQPQPQMLYETPRQQSYEQTYQAPFQPYDQSQLDSQFVAPPYINVDSITPPVPAPPQLTTTSCSPLENTTTFSSYYPLTPNTPLDYCCKRRKLEQPILPSQMLPQPPSQQQQQQLQPQLYFQTTAPQSQHYQQQLPQYAQPQQWASYQVPLPYLYW</sequence>
<dbReference type="RefSeq" id="XP_051606756.1">
    <property type="nucleotide sequence ID" value="XM_051754397.1"/>
</dbReference>
<dbReference type="AlphaFoldDB" id="A0AAD5BB33"/>
<name>A0AAD5BB33_9ASCO</name>
<keyword evidence="2" id="KW-1185">Reference proteome</keyword>
<gene>
    <name evidence="1" type="ORF">KGF57_004845</name>
</gene>
<dbReference type="EMBL" id="JAIHNG010000164">
    <property type="protein sequence ID" value="KAI5949246.1"/>
    <property type="molecule type" value="Genomic_DNA"/>
</dbReference>
<dbReference type="Gene3D" id="1.10.472.10">
    <property type="entry name" value="Cyclin-like"/>
    <property type="match status" value="1"/>
</dbReference>
<dbReference type="CDD" id="cd20557">
    <property type="entry name" value="CYCLIN_ScPCL1-like"/>
    <property type="match status" value="1"/>
</dbReference>
<dbReference type="Proteomes" id="UP001204833">
    <property type="component" value="Unassembled WGS sequence"/>
</dbReference>
<accession>A0AAD5BB33</accession>
<organism evidence="1 2">
    <name type="scientific">Candida theae</name>
    <dbReference type="NCBI Taxonomy" id="1198502"/>
    <lineage>
        <taxon>Eukaryota</taxon>
        <taxon>Fungi</taxon>
        <taxon>Dikarya</taxon>
        <taxon>Ascomycota</taxon>
        <taxon>Saccharomycotina</taxon>
        <taxon>Pichiomycetes</taxon>
        <taxon>Debaryomycetaceae</taxon>
        <taxon>Candida/Lodderomyces clade</taxon>
        <taxon>Candida</taxon>
    </lineage>
</organism>
<evidence type="ECO:0000313" key="2">
    <source>
        <dbReference type="Proteomes" id="UP001204833"/>
    </source>
</evidence>
<proteinExistence type="predicted"/>
<protein>
    <submittedName>
        <fullName evidence="1">Uncharacterized protein</fullName>
    </submittedName>
</protein>
<reference evidence="1 2" key="1">
    <citation type="journal article" date="2022" name="DNA Res.">
        <title>Genome analysis of five recently described species of the CUG-Ser clade uncovers Candida theae as a new hybrid lineage with pathogenic potential in the Candida parapsilosis species complex.</title>
        <authorList>
            <person name="Mixao V."/>
            <person name="Del Olmo V."/>
            <person name="Hegedusova E."/>
            <person name="Saus E."/>
            <person name="Pryszcz L."/>
            <person name="Cillingova A."/>
            <person name="Nosek J."/>
            <person name="Gabaldon T."/>
        </authorList>
    </citation>
    <scope>NUCLEOTIDE SEQUENCE [LARGE SCALE GENOMIC DNA]</scope>
    <source>
        <strain evidence="1 2">CBS 12239</strain>
    </source>
</reference>
<comment type="caution">
    <text evidence="1">The sequence shown here is derived from an EMBL/GenBank/DDBJ whole genome shotgun (WGS) entry which is preliminary data.</text>
</comment>
<dbReference type="GeneID" id="76152889"/>